<dbReference type="Proteomes" id="UP000600449">
    <property type="component" value="Unassembled WGS sequence"/>
</dbReference>
<evidence type="ECO:0000259" key="2">
    <source>
        <dbReference type="Pfam" id="PF02514"/>
    </source>
</evidence>
<dbReference type="PANTHER" id="PTHR44119">
    <property type="entry name" value="MAGNESIUM-CHELATASE SUBUNIT CHLH, CHLOROPLASTIC"/>
    <property type="match status" value="1"/>
</dbReference>
<sequence>MHLQPASTVSLDEGESAVDLAQPPGDVVVLSFADSDLAALAAARAGAPGDLTVRLASLRRLKHPLSVDLYVENTVAKARFVLVRCLGGLDYWRYGVERLAEIARANGIALALVPGDDRPDARLAELSTVPPRCCDALEAYFTAGGVENMGRLLAGIDAWLAGRRAAIAPPIPTPRAFAWSPEHGPEAPETALARLPADRPLAPILVYRSAVLAGETTPARALSEALAARGLAPLVLAVSSLKDPEAVAVLNRALALREPAVILATTAFSAREGDGFVLDAADCPILQAIPVGTTREAWASSERGLSAADLAMQIALPEFDGRIVAGPISFKAEAAPDPALAFARRESVPDAAGIAAVADRAAAWARLAATPRAERRLALVLSDYPARGGRTGFAVGLDTPASTVTVLDLLAEAGYDTTRGVDAKSLIPQLLQGEETLRVPLARHEAWLAALPADRRAELAEAWRAPQDDAAFDGEAFVFRVVRAGAVTIALQPDRGRGERKASYHDPNLPPTHAYCAFYAALAEVERIDALIHLGTHGTTEWLPGKAVALAPDDWPALLTGATPVIYPFVVDDPGEAAPAKRRIGAVTIGHLTPDVTEAGLDGEAAALKERVEEFSSAQVLDPRRAALVAADILERARASGLAEACGVDAGTPMDEALTRLDAHLCDLAETAFRDGLHVFATSGDPTSARGERDGLLTALDGRFVPPGPSGSPSRGRIDVMPTGRNLTTLDPRAIPTRAAAELGRRAAAEIVRRHLQEEGDYPRRVVMDLWASPTLRTGGEDIAQALALMGVAPVWDHATTRVTGFEILPIAKLDHPRADVTVRVSGAFRDTFPDQLALLDQAARAIAALEEEDDWNALAAARRAGASLARVFGPAPGENGAGVASLALDGTWETRADLGRAYLANTSHAYGAGGTGAAEASFDARVAAADAFVHTTDVAERDLLDGDAVPDAVGGFAAAAETLGATPALYSLDTTRADPKARTLAEDLDRIVRGRLTNPRFIAGCLRHGWRGGAELAQGVDALYAYAATTDAVSTHAFEAVFAALVADEATNAALREANAPAEDAIRARLADALRRGLWVTRSNSVAAVLAGDRREAAE</sequence>
<organism evidence="3 4">
    <name type="scientific">Salinarimonas ramus</name>
    <dbReference type="NCBI Taxonomy" id="690164"/>
    <lineage>
        <taxon>Bacteria</taxon>
        <taxon>Pseudomonadati</taxon>
        <taxon>Pseudomonadota</taxon>
        <taxon>Alphaproteobacteria</taxon>
        <taxon>Hyphomicrobiales</taxon>
        <taxon>Salinarimonadaceae</taxon>
        <taxon>Salinarimonas</taxon>
    </lineage>
</organism>
<dbReference type="NCBIfam" id="NF008973">
    <property type="entry name" value="PRK12321.1"/>
    <property type="match status" value="1"/>
</dbReference>
<keyword evidence="4" id="KW-1185">Reference proteome</keyword>
<dbReference type="EMBL" id="BMMF01000013">
    <property type="protein sequence ID" value="GGK47746.1"/>
    <property type="molecule type" value="Genomic_DNA"/>
</dbReference>
<dbReference type="RefSeq" id="WP_188914889.1">
    <property type="nucleotide sequence ID" value="NZ_BMMF01000013.1"/>
</dbReference>
<feature type="domain" description="CobN/magnesium chelatase" evidence="2">
    <location>
        <begin position="690"/>
        <end position="1085"/>
    </location>
</feature>
<dbReference type="PANTHER" id="PTHR44119:SF4">
    <property type="entry name" value="AEROBIC COBALTOCHELATASE SUBUNIT COBN"/>
    <property type="match status" value="1"/>
</dbReference>
<name>A0A917V721_9HYPH</name>
<evidence type="ECO:0000313" key="4">
    <source>
        <dbReference type="Proteomes" id="UP000600449"/>
    </source>
</evidence>
<dbReference type="Pfam" id="PF02514">
    <property type="entry name" value="CobN-Mg_chel"/>
    <property type="match status" value="2"/>
</dbReference>
<dbReference type="CDD" id="cd10150">
    <property type="entry name" value="CobN_like"/>
    <property type="match status" value="1"/>
</dbReference>
<dbReference type="InterPro" id="IPR003672">
    <property type="entry name" value="CobN/Mg_chltase"/>
</dbReference>
<accession>A0A917V721</accession>
<gene>
    <name evidence="3" type="ORF">GCM10011322_38490</name>
</gene>
<protein>
    <submittedName>
        <fullName evidence="3">Cobaltochelatase subunit CobN</fullName>
    </submittedName>
</protein>
<reference evidence="3 4" key="1">
    <citation type="journal article" date="2014" name="Int. J. Syst. Evol. Microbiol.">
        <title>Complete genome sequence of Corynebacterium casei LMG S-19264T (=DSM 44701T), isolated from a smear-ripened cheese.</title>
        <authorList>
            <consortium name="US DOE Joint Genome Institute (JGI-PGF)"/>
            <person name="Walter F."/>
            <person name="Albersmeier A."/>
            <person name="Kalinowski J."/>
            <person name="Ruckert C."/>
        </authorList>
    </citation>
    <scope>NUCLEOTIDE SEQUENCE [LARGE SCALE GENOMIC DNA]</scope>
    <source>
        <strain evidence="3 4">CGMCC 1.9161</strain>
    </source>
</reference>
<dbReference type="AlphaFoldDB" id="A0A917V721"/>
<proteinExistence type="predicted"/>
<evidence type="ECO:0000313" key="3">
    <source>
        <dbReference type="EMBL" id="GGK47746.1"/>
    </source>
</evidence>
<feature type="region of interest" description="Disordered" evidence="1">
    <location>
        <begin position="702"/>
        <end position="722"/>
    </location>
</feature>
<comment type="caution">
    <text evidence="3">The sequence shown here is derived from an EMBL/GenBank/DDBJ whole genome shotgun (WGS) entry which is preliminary data.</text>
</comment>
<feature type="domain" description="CobN/magnesium chelatase" evidence="2">
    <location>
        <begin position="139"/>
        <end position="683"/>
    </location>
</feature>
<evidence type="ECO:0000256" key="1">
    <source>
        <dbReference type="SAM" id="MobiDB-lite"/>
    </source>
</evidence>